<sequence length="104" mass="12144">MVHWAESVVEVRWAKEEEFGKERSIEGQVVAQAHKTEKEMAFRHNTIQCMVCCITSHFHVQHASPITNSRNTFVCNREDRQYFLEKQFPGVKLTRFSSPDATNM</sequence>
<comment type="caution">
    <text evidence="1">The sequence shown here is derived from an EMBL/GenBank/DDBJ whole genome shotgun (WGS) entry which is preliminary data.</text>
</comment>
<name>A0ABR2C0J2_9ROSI</name>
<evidence type="ECO:0000313" key="1">
    <source>
        <dbReference type="EMBL" id="KAK8512897.1"/>
    </source>
</evidence>
<proteinExistence type="predicted"/>
<dbReference type="Proteomes" id="UP001472677">
    <property type="component" value="Unassembled WGS sequence"/>
</dbReference>
<evidence type="ECO:0000313" key="2">
    <source>
        <dbReference type="Proteomes" id="UP001472677"/>
    </source>
</evidence>
<accession>A0ABR2C0J2</accession>
<protein>
    <submittedName>
        <fullName evidence="1">Uncharacterized protein</fullName>
    </submittedName>
</protein>
<keyword evidence="2" id="KW-1185">Reference proteome</keyword>
<organism evidence="1 2">
    <name type="scientific">Hibiscus sabdariffa</name>
    <name type="common">roselle</name>
    <dbReference type="NCBI Taxonomy" id="183260"/>
    <lineage>
        <taxon>Eukaryota</taxon>
        <taxon>Viridiplantae</taxon>
        <taxon>Streptophyta</taxon>
        <taxon>Embryophyta</taxon>
        <taxon>Tracheophyta</taxon>
        <taxon>Spermatophyta</taxon>
        <taxon>Magnoliopsida</taxon>
        <taxon>eudicotyledons</taxon>
        <taxon>Gunneridae</taxon>
        <taxon>Pentapetalae</taxon>
        <taxon>rosids</taxon>
        <taxon>malvids</taxon>
        <taxon>Malvales</taxon>
        <taxon>Malvaceae</taxon>
        <taxon>Malvoideae</taxon>
        <taxon>Hibiscus</taxon>
    </lineage>
</organism>
<dbReference type="EMBL" id="JBBPBM010000071">
    <property type="protein sequence ID" value="KAK8512897.1"/>
    <property type="molecule type" value="Genomic_DNA"/>
</dbReference>
<gene>
    <name evidence="1" type="ORF">V6N12_030306</name>
</gene>
<reference evidence="1 2" key="1">
    <citation type="journal article" date="2024" name="G3 (Bethesda)">
        <title>Genome assembly of Hibiscus sabdariffa L. provides insights into metabolisms of medicinal natural products.</title>
        <authorList>
            <person name="Kim T."/>
        </authorList>
    </citation>
    <scope>NUCLEOTIDE SEQUENCE [LARGE SCALE GENOMIC DNA]</scope>
    <source>
        <strain evidence="1">TK-2024</strain>
        <tissue evidence="1">Old leaves</tissue>
    </source>
</reference>